<keyword evidence="2" id="KW-1185">Reference proteome</keyword>
<name>C7R4C9_JONDD</name>
<proteinExistence type="predicted"/>
<evidence type="ECO:0008006" key="3">
    <source>
        <dbReference type="Google" id="ProtNLM"/>
    </source>
</evidence>
<dbReference type="SUPFAM" id="SSF56784">
    <property type="entry name" value="HAD-like"/>
    <property type="match status" value="1"/>
</dbReference>
<dbReference type="Proteomes" id="UP000000628">
    <property type="component" value="Chromosome"/>
</dbReference>
<organism evidence="1 2">
    <name type="scientific">Jonesia denitrificans (strain ATCC 14870 / DSM 20603 / BCRC 15368 / CIP 55.134 / JCM 11481 / NBRC 15587 / NCTC 10816 / Prevot 55134)</name>
    <name type="common">Listeria denitrificans</name>
    <dbReference type="NCBI Taxonomy" id="471856"/>
    <lineage>
        <taxon>Bacteria</taxon>
        <taxon>Bacillati</taxon>
        <taxon>Actinomycetota</taxon>
        <taxon>Actinomycetes</taxon>
        <taxon>Micrococcales</taxon>
        <taxon>Jonesiaceae</taxon>
        <taxon>Jonesia</taxon>
    </lineage>
</organism>
<protein>
    <recommendedName>
        <fullName evidence="3">HAD-superfamily hydrolase, subfamily IIB</fullName>
    </recommendedName>
</protein>
<dbReference type="AlphaFoldDB" id="C7R4C9"/>
<dbReference type="HOGENOM" id="CLU_914386_0_0_11"/>
<dbReference type="EMBL" id="CP001706">
    <property type="protein sequence ID" value="ACV08986.1"/>
    <property type="molecule type" value="Genomic_DNA"/>
</dbReference>
<evidence type="ECO:0000313" key="2">
    <source>
        <dbReference type="Proteomes" id="UP000000628"/>
    </source>
</evidence>
<sequence>MGAVSLHTGFLLDVDGPISSPSSRTLRAPGLADALVTLANAGCVVALNTGRSEAFLRDRIVPVLREHGLRQDAPLWGIGEKGGVWSHLASGGETHSDERLALDSALLAAIERMAATEFSDIVFWDDTKLTMASLEQRLDCSDEVYRARRHELDLRVAEVIRGCGYALAWEGREDLSDQGATVRLDPTIIASDVEHVGTGKDTGARLLVELLRNHGVLVPTSWLTMGDSRTDYAMAWWLHDNGWPVTHVDVRPADGVPHCPFPVLTHPEFIHDDAGAWFAKQWAQALNN</sequence>
<dbReference type="eggNOG" id="COG0561">
    <property type="taxonomic scope" value="Bacteria"/>
</dbReference>
<dbReference type="InterPro" id="IPR036412">
    <property type="entry name" value="HAD-like_sf"/>
</dbReference>
<dbReference type="STRING" id="471856.Jden_1330"/>
<evidence type="ECO:0000313" key="1">
    <source>
        <dbReference type="EMBL" id="ACV08986.1"/>
    </source>
</evidence>
<dbReference type="KEGG" id="jde:Jden_1330"/>
<gene>
    <name evidence="1" type="ordered locus">Jden_1330</name>
</gene>
<reference evidence="1 2" key="1">
    <citation type="journal article" date="2009" name="Stand. Genomic Sci.">
        <title>Complete genome sequence of Jonesia denitrificans type strain (Prevot 55134).</title>
        <authorList>
            <person name="Pukall R."/>
            <person name="Gehrich-Schroter G."/>
            <person name="Lapidus A."/>
            <person name="Nolan M."/>
            <person name="Glavina Del Rio T."/>
            <person name="Lucas S."/>
            <person name="Chen F."/>
            <person name="Tice H."/>
            <person name="Pitluck S."/>
            <person name="Cheng J.F."/>
            <person name="Copeland A."/>
            <person name="Saunders E."/>
            <person name="Brettin T."/>
            <person name="Detter J.C."/>
            <person name="Bruce D."/>
            <person name="Goodwin L."/>
            <person name="Pati A."/>
            <person name="Ivanova N."/>
            <person name="Mavromatis K."/>
            <person name="Ovchinnikova G."/>
            <person name="Chen A."/>
            <person name="Palaniappan K."/>
            <person name="Land M."/>
            <person name="Hauser L."/>
            <person name="Chang Y.J."/>
            <person name="Jeffries C.D."/>
            <person name="Chain P."/>
            <person name="Goker M."/>
            <person name="Bristow J."/>
            <person name="Eisen J.A."/>
            <person name="Markowitz V."/>
            <person name="Hugenholtz P."/>
            <person name="Kyrpides N.C."/>
            <person name="Klenk H.P."/>
            <person name="Han C."/>
        </authorList>
    </citation>
    <scope>NUCLEOTIDE SEQUENCE [LARGE SCALE GENOMIC DNA]</scope>
    <source>
        <strain evidence="2">ATCC 14870 / DSM 20603 / BCRC 15368 / CIP 55.134 / JCM 11481 / NBRC 15587 / NCTC 10816 / Prevot 55134</strain>
    </source>
</reference>
<accession>C7R4C9</accession>